<dbReference type="Pfam" id="PF00034">
    <property type="entry name" value="Cytochrom_C"/>
    <property type="match status" value="1"/>
</dbReference>
<keyword evidence="3 4" id="KW-0408">Iron</keyword>
<dbReference type="InterPro" id="IPR013428">
    <property type="entry name" value="Membrane-bound_put_N"/>
</dbReference>
<dbReference type="InterPro" id="IPR013427">
    <property type="entry name" value="Haem-bd_dom_put"/>
</dbReference>
<dbReference type="PROSITE" id="PS51007">
    <property type="entry name" value="CYTC"/>
    <property type="match status" value="1"/>
</dbReference>
<protein>
    <submittedName>
        <fullName evidence="6">C-type cytochrome</fullName>
    </submittedName>
</protein>
<dbReference type="EMBL" id="JAENII010000008">
    <property type="protein sequence ID" value="MBK1827622.1"/>
    <property type="molecule type" value="Genomic_DNA"/>
</dbReference>
<feature type="domain" description="Cytochrome c" evidence="5">
    <location>
        <begin position="911"/>
        <end position="1043"/>
    </location>
</feature>
<dbReference type="InterPro" id="IPR011042">
    <property type="entry name" value="6-blade_b-propeller_TolB-like"/>
</dbReference>
<dbReference type="GO" id="GO:0009055">
    <property type="term" value="F:electron transfer activity"/>
    <property type="evidence" value="ECO:0007669"/>
    <property type="project" value="InterPro"/>
</dbReference>
<dbReference type="SUPFAM" id="SSF50952">
    <property type="entry name" value="Soluble quinoprotein glucose dehydrogenase"/>
    <property type="match status" value="1"/>
</dbReference>
<dbReference type="InterPro" id="IPR055557">
    <property type="entry name" value="DUF7133"/>
</dbReference>
<dbReference type="Pfam" id="PF23500">
    <property type="entry name" value="DUF7133"/>
    <property type="match status" value="1"/>
</dbReference>
<accession>A0A934RDL0</accession>
<comment type="caution">
    <text evidence="6">The sequence shown here is derived from an EMBL/GenBank/DDBJ whole genome shotgun (WGS) entry which is preliminary data.</text>
</comment>
<evidence type="ECO:0000256" key="4">
    <source>
        <dbReference type="PROSITE-ProRule" id="PRU00433"/>
    </source>
</evidence>
<keyword evidence="2 4" id="KW-0479">Metal-binding</keyword>
<proteinExistence type="predicted"/>
<evidence type="ECO:0000256" key="2">
    <source>
        <dbReference type="ARBA" id="ARBA00022723"/>
    </source>
</evidence>
<dbReference type="InterPro" id="IPR011041">
    <property type="entry name" value="Quinoprot_gluc/sorb_DH_b-prop"/>
</dbReference>
<sequence>MMLGTNQPGILLGSYSNRRFQTCAAHSSLASRIESTHDPAIKRLTPIRFALGICLGISSLAFASDFPEPTNNQAVRDTPLEDPETLVDRFTLPEGFKATLYAAEPDIRNPIAMCWDERGRMWVAENYTYSDQKERYDLKLRDRILIFDDTDGDGRFDERTVFADDLQRLTSIERGFGGVYALCPPHLLFIPCEEDRPTGPPVVLLDGFGADNGLRHTIANGLKWGPDGWLYGRTGITRTCHIGPPSTPKDERQPIGGGIWRYHPVHQRFEPYCHGTTNPWGSDWNANGDLFFINTVIGHLWHAIPGAHFKRMFGEDPYPHVYELIDQHADHYHWDTGKKWKQSRNAAGLSDDLGGGHAHVGMTIYQGEQFPENYRGKVFTANLHGRRINVDRLEPSGSGYVGKHEPDFISTSDPWFRAVEVSTGPDGSLYILDWSDIGECHEHDGVHRTSGRIYRISYGDPTPFRTDLGSLSNEKLIELQTNRNEWASRMARWELRQRVHQGGDQRLEAISALVGRILPNAPEKSPESTALRRLWLMSTLRNDTVEAAAMLPWLTQDTPALHSQLIRILIDNPSTNKPDHKPGVPPVVWNRITDPELVGAHPSTRLALASSLPKLQEDQRVELARLLLSFESDSSDHNLPHLIWSGICQLPLPRLVDLFEDCRLPPVRRFIARRIAAAVNETPAALNALLDIHVESGARERIDGLTQAFDGWKRAPRPDNWAAFVKQLPEAEQHAPSVIALSILFGDKRQLTTLRQTAMKTDAPVEARRGALSLLVELAAPDLQEICEACLDVEELAPIAIHGLSSSKDPSVAESLIRRYPDLPDRARSEVITLLLSRPASASLLLDHLGTTIPTADLTTIHARQIKHLNKPTLNEKLSARWGELRESPEQLIQSIASYRSKLTPEFLSKANPSQGRLLFQSNCAACHKLYGEGGSIGPDITGSGRHSIDYLLESIVDPNAVVASEHALMLLYLKDGRVLSGMQRRQTPQTITLSMTDREVTVSREEIRKQEKQKASMMPTGLLDPLNDQELRDLIAYLMSREQVELPR</sequence>
<evidence type="ECO:0000313" key="6">
    <source>
        <dbReference type="EMBL" id="MBK1827622.1"/>
    </source>
</evidence>
<dbReference type="InterPro" id="IPR036909">
    <property type="entry name" value="Cyt_c-like_dom_sf"/>
</dbReference>
<dbReference type="Gene3D" id="2.120.10.30">
    <property type="entry name" value="TolB, C-terminal domain"/>
    <property type="match status" value="1"/>
</dbReference>
<dbReference type="NCBIfam" id="TIGR02603">
    <property type="entry name" value="CxxCH_TIGR02603"/>
    <property type="match status" value="1"/>
</dbReference>
<dbReference type="SUPFAM" id="SSF46626">
    <property type="entry name" value="Cytochrome c"/>
    <property type="match status" value="1"/>
</dbReference>
<dbReference type="PANTHER" id="PTHR33546:SF1">
    <property type="entry name" value="LARGE, MULTIFUNCTIONAL SECRETED PROTEIN"/>
    <property type="match status" value="1"/>
</dbReference>
<organism evidence="6 7">
    <name type="scientific">Haloferula rosea</name>
    <dbReference type="NCBI Taxonomy" id="490093"/>
    <lineage>
        <taxon>Bacteria</taxon>
        <taxon>Pseudomonadati</taxon>
        <taxon>Verrucomicrobiota</taxon>
        <taxon>Verrucomicrobiia</taxon>
        <taxon>Verrucomicrobiales</taxon>
        <taxon>Verrucomicrobiaceae</taxon>
        <taxon>Haloferula</taxon>
    </lineage>
</organism>
<evidence type="ECO:0000313" key="7">
    <source>
        <dbReference type="Proteomes" id="UP000658278"/>
    </source>
</evidence>
<keyword evidence="7" id="KW-1185">Reference proteome</keyword>
<evidence type="ECO:0000256" key="3">
    <source>
        <dbReference type="ARBA" id="ARBA00023004"/>
    </source>
</evidence>
<dbReference type="Gene3D" id="1.10.760.10">
    <property type="entry name" value="Cytochrome c-like domain"/>
    <property type="match status" value="1"/>
</dbReference>
<dbReference type="NCBIfam" id="TIGR02604">
    <property type="entry name" value="Piru_Ver_Nterm"/>
    <property type="match status" value="1"/>
</dbReference>
<gene>
    <name evidence="6" type="ORF">JIN81_11375</name>
</gene>
<evidence type="ECO:0000259" key="5">
    <source>
        <dbReference type="PROSITE" id="PS51007"/>
    </source>
</evidence>
<evidence type="ECO:0000256" key="1">
    <source>
        <dbReference type="ARBA" id="ARBA00022617"/>
    </source>
</evidence>
<keyword evidence="1 4" id="KW-0349">Heme</keyword>
<reference evidence="6" key="1">
    <citation type="submission" date="2021-01" db="EMBL/GenBank/DDBJ databases">
        <title>Modified the classification status of verrucomicrobia.</title>
        <authorList>
            <person name="Feng X."/>
        </authorList>
    </citation>
    <scope>NUCLEOTIDE SEQUENCE</scope>
    <source>
        <strain evidence="6">KCTC 22201</strain>
    </source>
</reference>
<dbReference type="GO" id="GO:0020037">
    <property type="term" value="F:heme binding"/>
    <property type="evidence" value="ECO:0007669"/>
    <property type="project" value="InterPro"/>
</dbReference>
<dbReference type="Proteomes" id="UP000658278">
    <property type="component" value="Unassembled WGS sequence"/>
</dbReference>
<dbReference type="InterPro" id="IPR009056">
    <property type="entry name" value="Cyt_c-like_dom"/>
</dbReference>
<name>A0A934RDL0_9BACT</name>
<dbReference type="AlphaFoldDB" id="A0A934RDL0"/>
<dbReference type="GO" id="GO:0046872">
    <property type="term" value="F:metal ion binding"/>
    <property type="evidence" value="ECO:0007669"/>
    <property type="project" value="UniProtKB-KW"/>
</dbReference>
<dbReference type="PANTHER" id="PTHR33546">
    <property type="entry name" value="LARGE, MULTIFUNCTIONAL SECRETED PROTEIN-RELATED"/>
    <property type="match status" value="1"/>
</dbReference>